<protein>
    <recommendedName>
        <fullName evidence="3">Transposase</fullName>
    </recommendedName>
</protein>
<dbReference type="Proteomes" id="UP001235303">
    <property type="component" value="Unassembled WGS sequence"/>
</dbReference>
<comment type="caution">
    <text evidence="1">The sequence shown here is derived from an EMBL/GenBank/DDBJ whole genome shotgun (WGS) entry which is preliminary data.</text>
</comment>
<organism evidence="1 2">
    <name type="scientific">Roseofilum acuticapitatum BLCC-M154</name>
    <dbReference type="NCBI Taxonomy" id="3022444"/>
    <lineage>
        <taxon>Bacteria</taxon>
        <taxon>Bacillati</taxon>
        <taxon>Cyanobacteriota</taxon>
        <taxon>Cyanophyceae</taxon>
        <taxon>Desertifilales</taxon>
        <taxon>Desertifilaceae</taxon>
        <taxon>Roseofilum</taxon>
        <taxon>Roseofilum acuticapitatum</taxon>
    </lineage>
</organism>
<reference evidence="1 2" key="1">
    <citation type="submission" date="2023-01" db="EMBL/GenBank/DDBJ databases">
        <title>Novel diversity within Roseofilum (Cyanobacteria; Desertifilaceae) from marine benthic mats with descriptions of four novel species.</title>
        <authorList>
            <person name="Wang Y."/>
            <person name="Berthold D.E."/>
            <person name="Hu J."/>
            <person name="Lefler F.W."/>
            <person name="Laughinghouse H.D. IV."/>
        </authorList>
    </citation>
    <scope>NUCLEOTIDE SEQUENCE [LARGE SCALE GENOMIC DNA]</scope>
    <source>
        <strain evidence="1 2">BLCC-M154</strain>
    </source>
</reference>
<gene>
    <name evidence="1" type="ORF">PMG71_05855</name>
</gene>
<name>A0ABT7APW4_9CYAN</name>
<proteinExistence type="predicted"/>
<evidence type="ECO:0000313" key="1">
    <source>
        <dbReference type="EMBL" id="MDJ1168944.1"/>
    </source>
</evidence>
<evidence type="ECO:0000313" key="2">
    <source>
        <dbReference type="Proteomes" id="UP001235303"/>
    </source>
</evidence>
<sequence>MSRSVRLYLEDILRAFFFCSEITPKNRNRVFPKNPVSGSRLRIAVMNIIDFRI</sequence>
<accession>A0ABT7APW4</accession>
<dbReference type="EMBL" id="JAQOSP010000041">
    <property type="protein sequence ID" value="MDJ1168944.1"/>
    <property type="molecule type" value="Genomic_DNA"/>
</dbReference>
<evidence type="ECO:0008006" key="3">
    <source>
        <dbReference type="Google" id="ProtNLM"/>
    </source>
</evidence>
<keyword evidence="2" id="KW-1185">Reference proteome</keyword>
<dbReference type="RefSeq" id="WP_283752708.1">
    <property type="nucleotide sequence ID" value="NZ_JAQOSP010000041.1"/>
</dbReference>